<feature type="domain" description="Palmitoyltransferase DHHC" evidence="14">
    <location>
        <begin position="141"/>
        <end position="270"/>
    </location>
</feature>
<evidence type="ECO:0000256" key="7">
    <source>
        <dbReference type="ARBA" id="ARBA00023139"/>
    </source>
</evidence>
<dbReference type="PROSITE" id="PS50216">
    <property type="entry name" value="DHHC"/>
    <property type="match status" value="1"/>
</dbReference>
<evidence type="ECO:0000313" key="15">
    <source>
        <dbReference type="EMBL" id="RDL33190.1"/>
    </source>
</evidence>
<evidence type="ECO:0000313" key="16">
    <source>
        <dbReference type="Proteomes" id="UP000254866"/>
    </source>
</evidence>
<evidence type="ECO:0000256" key="10">
    <source>
        <dbReference type="ARBA" id="ARBA00048048"/>
    </source>
</evidence>
<keyword evidence="16" id="KW-1185">Reference proteome</keyword>
<keyword evidence="8 11" id="KW-0449">Lipoprotein</keyword>
<dbReference type="Proteomes" id="UP000254866">
    <property type="component" value="Unassembled WGS sequence"/>
</dbReference>
<evidence type="ECO:0000256" key="3">
    <source>
        <dbReference type="ARBA" id="ARBA00022692"/>
    </source>
</evidence>
<evidence type="ECO:0000256" key="12">
    <source>
        <dbReference type="RuleBase" id="RU079119"/>
    </source>
</evidence>
<evidence type="ECO:0000256" key="4">
    <source>
        <dbReference type="ARBA" id="ARBA00022824"/>
    </source>
</evidence>
<comment type="caution">
    <text evidence="15">The sequence shown here is derived from an EMBL/GenBank/DDBJ whole genome shotgun (WGS) entry which is preliminary data.</text>
</comment>
<feature type="active site" description="S-palmitoyl cysteine intermediate" evidence="11">
    <location>
        <position position="174"/>
    </location>
</feature>
<keyword evidence="7 11" id="KW-0564">Palmitate</keyword>
<evidence type="ECO:0000256" key="9">
    <source>
        <dbReference type="ARBA" id="ARBA00023315"/>
    </source>
</evidence>
<dbReference type="STRING" id="2656787.A0A370TEW4"/>
<dbReference type="GO" id="GO:0019706">
    <property type="term" value="F:protein-cysteine S-palmitoyltransferase activity"/>
    <property type="evidence" value="ECO:0007669"/>
    <property type="project" value="UniProtKB-UniRule"/>
</dbReference>
<feature type="compositionally biased region" description="Basic and acidic residues" evidence="13">
    <location>
        <begin position="432"/>
        <end position="445"/>
    </location>
</feature>
<dbReference type="InterPro" id="IPR001594">
    <property type="entry name" value="Palmitoyltrfase_DHHC"/>
</dbReference>
<evidence type="ECO:0000259" key="14">
    <source>
        <dbReference type="Pfam" id="PF01529"/>
    </source>
</evidence>
<comment type="subcellular location">
    <subcellularLocation>
        <location evidence="11">Endoplasmic reticulum membrane</location>
        <topology evidence="11">Multi-pass membrane protein</topology>
    </subcellularLocation>
    <subcellularLocation>
        <location evidence="1">Membrane</location>
        <topology evidence="1">Multi-pass membrane protein</topology>
    </subcellularLocation>
</comment>
<comment type="catalytic activity">
    <reaction evidence="10 11 12">
        <text>L-cysteinyl-[protein] + hexadecanoyl-CoA = S-hexadecanoyl-L-cysteinyl-[protein] + CoA</text>
        <dbReference type="Rhea" id="RHEA:36683"/>
        <dbReference type="Rhea" id="RHEA-COMP:10131"/>
        <dbReference type="Rhea" id="RHEA-COMP:11032"/>
        <dbReference type="ChEBI" id="CHEBI:29950"/>
        <dbReference type="ChEBI" id="CHEBI:57287"/>
        <dbReference type="ChEBI" id="CHEBI:57379"/>
        <dbReference type="ChEBI" id="CHEBI:74151"/>
        <dbReference type="EC" id="2.3.1.225"/>
    </reaction>
</comment>
<feature type="compositionally biased region" description="Acidic residues" evidence="13">
    <location>
        <begin position="405"/>
        <end position="431"/>
    </location>
</feature>
<evidence type="ECO:0000256" key="11">
    <source>
        <dbReference type="HAMAP-Rule" id="MF_03199"/>
    </source>
</evidence>
<dbReference type="HAMAP" id="MF_03199">
    <property type="entry name" value="DHHC_PAT_PFA4"/>
    <property type="match status" value="1"/>
</dbReference>
<dbReference type="InterPro" id="IPR039859">
    <property type="entry name" value="PFA4/ZDH16/20/ERF2-like"/>
</dbReference>
<reference evidence="15 16" key="1">
    <citation type="journal article" date="2018" name="IMA Fungus">
        <title>IMA Genome-F 9: Draft genome sequence of Annulohypoxylon stygium, Aspergillus mulundensis, Berkeleyomyces basicola (syn. Thielaviopsis basicola), Ceratocystis smalleyi, two Cercospora beticola strains, Coleophoma cylindrospora, Fusarium fracticaudum, Phialophora cf. hyalina, and Morchella septimelata.</title>
        <authorList>
            <person name="Wingfield B.D."/>
            <person name="Bills G.F."/>
            <person name="Dong Y."/>
            <person name="Huang W."/>
            <person name="Nel W.J."/>
            <person name="Swalarsk-Parry B.S."/>
            <person name="Vaghefi N."/>
            <person name="Wilken P.M."/>
            <person name="An Z."/>
            <person name="de Beer Z.W."/>
            <person name="De Vos L."/>
            <person name="Chen L."/>
            <person name="Duong T.A."/>
            <person name="Gao Y."/>
            <person name="Hammerbacher A."/>
            <person name="Kikkert J.R."/>
            <person name="Li Y."/>
            <person name="Li H."/>
            <person name="Li K."/>
            <person name="Li Q."/>
            <person name="Liu X."/>
            <person name="Ma X."/>
            <person name="Naidoo K."/>
            <person name="Pethybridge S.J."/>
            <person name="Sun J."/>
            <person name="Steenkamp E.T."/>
            <person name="van der Nest M.A."/>
            <person name="van Wyk S."/>
            <person name="Wingfield M.J."/>
            <person name="Xiong C."/>
            <person name="Yue Q."/>
            <person name="Zhang X."/>
        </authorList>
    </citation>
    <scope>NUCLEOTIDE SEQUENCE [LARGE SCALE GENOMIC DNA]</scope>
    <source>
        <strain evidence="15 16">BP 5553</strain>
    </source>
</reference>
<dbReference type="InterPro" id="IPR033682">
    <property type="entry name" value="PFA4"/>
</dbReference>
<protein>
    <recommendedName>
        <fullName evidence="11">Palmitoyltransferase PFA4</fullName>
        <ecNumber evidence="11">2.3.1.225</ecNumber>
    </recommendedName>
    <alternativeName>
        <fullName evidence="11">Protein S-acyltransferase</fullName>
        <shortName evidence="11">PAT</shortName>
    </alternativeName>
    <alternativeName>
        <fullName evidence="11">Protein fatty acyltransferase 4</fullName>
    </alternativeName>
</protein>
<keyword evidence="2 11" id="KW-0808">Transferase</keyword>
<keyword evidence="6 11" id="KW-0472">Membrane</keyword>
<feature type="compositionally biased region" description="Basic and acidic residues" evidence="13">
    <location>
        <begin position="385"/>
        <end position="404"/>
    </location>
</feature>
<dbReference type="PANTHER" id="PTHR12246">
    <property type="entry name" value="PALMITOYLTRANSFERASE ZDHHC16"/>
    <property type="match status" value="1"/>
</dbReference>
<dbReference type="Pfam" id="PF01529">
    <property type="entry name" value="DHHC"/>
    <property type="match status" value="1"/>
</dbReference>
<organism evidence="15 16">
    <name type="scientific">Venustampulla echinocandica</name>
    <dbReference type="NCBI Taxonomy" id="2656787"/>
    <lineage>
        <taxon>Eukaryota</taxon>
        <taxon>Fungi</taxon>
        <taxon>Dikarya</taxon>
        <taxon>Ascomycota</taxon>
        <taxon>Pezizomycotina</taxon>
        <taxon>Leotiomycetes</taxon>
        <taxon>Helotiales</taxon>
        <taxon>Pleuroascaceae</taxon>
        <taxon>Venustampulla</taxon>
    </lineage>
</organism>
<evidence type="ECO:0000256" key="8">
    <source>
        <dbReference type="ARBA" id="ARBA00023288"/>
    </source>
</evidence>
<feature type="compositionally biased region" description="Acidic residues" evidence="13">
    <location>
        <begin position="446"/>
        <end position="461"/>
    </location>
</feature>
<dbReference type="GO" id="GO:0005789">
    <property type="term" value="C:endoplasmic reticulum membrane"/>
    <property type="evidence" value="ECO:0007669"/>
    <property type="project" value="UniProtKB-SubCell"/>
</dbReference>
<accession>A0A370TEW4</accession>
<feature type="transmembrane region" description="Helical" evidence="11 12">
    <location>
        <begin position="228"/>
        <end position="257"/>
    </location>
</feature>
<name>A0A370TEW4_9HELO</name>
<feature type="region of interest" description="Disordered" evidence="13">
    <location>
        <begin position="346"/>
        <end position="461"/>
    </location>
</feature>
<gene>
    <name evidence="11" type="primary">PFA4</name>
    <name evidence="15" type="ORF">BP5553_08629</name>
</gene>
<dbReference type="EMBL" id="NPIC01000009">
    <property type="protein sequence ID" value="RDL33190.1"/>
    <property type="molecule type" value="Genomic_DNA"/>
</dbReference>
<dbReference type="EC" id="2.3.1.225" evidence="11"/>
<comment type="domain">
    <text evidence="11 12">The DHHC domain is required for palmitoyltransferase activity.</text>
</comment>
<comment type="function">
    <text evidence="11">Mediates the reversible addition of palmitate to target proteins, thereby regulating their membrane association and biological function.</text>
</comment>
<sequence>MPAGETRRGCKAAPVYDNNYDNRQLITTVRMAVIRLPFRGVQGLEDLAIPAVTALISFLSYTSQYLFYHIDPAPLNRRQSIYFNVCVLAIWWCYYKACTVDPGPKGWVGDEKEVVVNDGDRATNDDKIDQHEGMGQGRKGMAKRWCKKCNKIKPPRAHHCKKCARCIPKMDHHCPWTSNCVSHTTFPHFIRFIFYAVISMSILAYHLVTRAMLIWDNRDLPAYLGPPIWALAHLLVLLLVNSLTLLILTILLVRVVYGLTMNMTMIESWEMERHESVVSRARRNGGWVYANGGMKVTVQKMEFPYDIGIWSNIVQGMGTGNILLWAWPFSGTLGVESAGSWETNGFEDEGQIWPPQDPEKMYRAPRPPPPKLEVRVYGSVEEEKEAFRRRQEDDFARRGMPIRDEEPDDDNEDDDDEEDSGYDEEGIDDEDGWRNSEGERLRDFGVDEETVEVEEDDDDDVPLGELLRRRKSRMYEEIDR</sequence>
<evidence type="ECO:0000256" key="2">
    <source>
        <dbReference type="ARBA" id="ARBA00022679"/>
    </source>
</evidence>
<dbReference type="OrthoDB" id="331948at2759"/>
<comment type="caution">
    <text evidence="11">Lacks conserved residue(s) required for the propagation of feature annotation.</text>
</comment>
<keyword evidence="4 11" id="KW-0256">Endoplasmic reticulum</keyword>
<keyword evidence="5 11" id="KW-1133">Transmembrane helix</keyword>
<comment type="similarity">
    <text evidence="11">Belongs to the DHHC palmitoyltransferase family. PFA4 subfamily.</text>
</comment>
<evidence type="ECO:0000256" key="6">
    <source>
        <dbReference type="ARBA" id="ARBA00023136"/>
    </source>
</evidence>
<evidence type="ECO:0000256" key="5">
    <source>
        <dbReference type="ARBA" id="ARBA00022989"/>
    </source>
</evidence>
<dbReference type="AlphaFoldDB" id="A0A370TEW4"/>
<keyword evidence="9 11" id="KW-0012">Acyltransferase</keyword>
<feature type="transmembrane region" description="Helical" evidence="11 12">
    <location>
        <begin position="189"/>
        <end position="208"/>
    </location>
</feature>
<evidence type="ECO:0000256" key="1">
    <source>
        <dbReference type="ARBA" id="ARBA00004141"/>
    </source>
</evidence>
<evidence type="ECO:0000256" key="13">
    <source>
        <dbReference type="SAM" id="MobiDB-lite"/>
    </source>
</evidence>
<keyword evidence="3 11" id="KW-0812">Transmembrane</keyword>
<proteinExistence type="inferred from homology"/>